<dbReference type="GO" id="GO:0045944">
    <property type="term" value="P:positive regulation of transcription by RNA polymerase II"/>
    <property type="evidence" value="ECO:0007669"/>
    <property type="project" value="InterPro"/>
</dbReference>
<feature type="compositionally biased region" description="Polar residues" evidence="1">
    <location>
        <begin position="77"/>
        <end position="96"/>
    </location>
</feature>
<dbReference type="PANTHER" id="PTHR14312">
    <property type="entry name" value="CREB/ATF BZIP TRANSCRIPTION FACTOR"/>
    <property type="match status" value="1"/>
</dbReference>
<dbReference type="AlphaFoldDB" id="A0A1E3QND4"/>
<proteinExistence type="predicted"/>
<gene>
    <name evidence="2" type="ORF">BABINDRAFT_162233</name>
</gene>
<accession>A0A1E3QND4</accession>
<organism evidence="2 3">
    <name type="scientific">Babjeviella inositovora NRRL Y-12698</name>
    <dbReference type="NCBI Taxonomy" id="984486"/>
    <lineage>
        <taxon>Eukaryota</taxon>
        <taxon>Fungi</taxon>
        <taxon>Dikarya</taxon>
        <taxon>Ascomycota</taxon>
        <taxon>Saccharomycotina</taxon>
        <taxon>Pichiomycetes</taxon>
        <taxon>Serinales incertae sedis</taxon>
        <taxon>Babjeviella</taxon>
    </lineage>
</organism>
<dbReference type="InterPro" id="IPR014842">
    <property type="entry name" value="AFT"/>
</dbReference>
<dbReference type="Proteomes" id="UP000094336">
    <property type="component" value="Unassembled WGS sequence"/>
</dbReference>
<evidence type="ECO:0000313" key="3">
    <source>
        <dbReference type="Proteomes" id="UP000094336"/>
    </source>
</evidence>
<evidence type="ECO:0000256" key="1">
    <source>
        <dbReference type="SAM" id="MobiDB-lite"/>
    </source>
</evidence>
<dbReference type="GO" id="GO:0000981">
    <property type="term" value="F:DNA-binding transcription factor activity, RNA polymerase II-specific"/>
    <property type="evidence" value="ECO:0007669"/>
    <property type="project" value="InterPro"/>
</dbReference>
<dbReference type="EMBL" id="KV454433">
    <property type="protein sequence ID" value="ODQ79193.1"/>
    <property type="molecule type" value="Genomic_DNA"/>
</dbReference>
<dbReference type="GO" id="GO:0010106">
    <property type="term" value="P:cellular response to iron ion starvation"/>
    <property type="evidence" value="ECO:0007669"/>
    <property type="project" value="InterPro"/>
</dbReference>
<evidence type="ECO:0008006" key="4">
    <source>
        <dbReference type="Google" id="ProtNLM"/>
    </source>
</evidence>
<name>A0A1E3QND4_9ASCO</name>
<dbReference type="GeneID" id="30147091"/>
<sequence length="343" mass="38417">MSNNVPHDQYLAQQAQLYNSAPAYQAYGSGLIASETLRQGSQNDVHLGNNLANILMGDGMHLPLATAAVSASARASNNQPPNQQLIEPATSQPTLKSSYKPNQVIAQFPEKEQLKAFVKNTLSGMEKCNVVINSSKSYAIYFTCDKFGNYRTTVKGDRKRNGFSKRVKCPYRLVANYKNDLWILKMVNGEHNHGMIDRSKNSKRGARNKEPIQEAKVMNKLMGSDMDTILQQQQLQHHHHQQQQQQYQQQQQQQYQQTLNEFNNLAQGSLRMVQGVQGQNAYLQNATADSANIFTSGNAGNNSISTLLSAAREEAHGESARPLDQHNYIDTQLQQQSGMFKKE</sequence>
<dbReference type="STRING" id="984486.A0A1E3QND4"/>
<protein>
    <recommendedName>
        <fullName evidence="4">FAR1 domain-containing protein</fullName>
    </recommendedName>
</protein>
<reference evidence="3" key="1">
    <citation type="submission" date="2016-05" db="EMBL/GenBank/DDBJ databases">
        <title>Comparative genomics of biotechnologically important yeasts.</title>
        <authorList>
            <consortium name="DOE Joint Genome Institute"/>
            <person name="Riley R."/>
            <person name="Haridas S."/>
            <person name="Wolfe K.H."/>
            <person name="Lopes M.R."/>
            <person name="Hittinger C.T."/>
            <person name="Goker M."/>
            <person name="Salamov A."/>
            <person name="Wisecaver J."/>
            <person name="Long T.M."/>
            <person name="Aerts A.L."/>
            <person name="Barry K."/>
            <person name="Choi C."/>
            <person name="Clum A."/>
            <person name="Coughlan A.Y."/>
            <person name="Deshpande S."/>
            <person name="Douglass A.P."/>
            <person name="Hanson S.J."/>
            <person name="Klenk H.-P."/>
            <person name="Labutti K."/>
            <person name="Lapidus A."/>
            <person name="Lindquist E."/>
            <person name="Lipzen A."/>
            <person name="Meier-Kolthoff J.P."/>
            <person name="Ohm R.A."/>
            <person name="Otillar R.P."/>
            <person name="Pangilinan J."/>
            <person name="Peng Y."/>
            <person name="Rokas A."/>
            <person name="Rosa C.A."/>
            <person name="Scheuner C."/>
            <person name="Sibirny A.A."/>
            <person name="Slot J.C."/>
            <person name="Stielow J.B."/>
            <person name="Sun H."/>
            <person name="Kurtzman C.P."/>
            <person name="Blackwell M."/>
            <person name="Grigoriev I.V."/>
            <person name="Jeffries T.W."/>
        </authorList>
    </citation>
    <scope>NUCLEOTIDE SEQUENCE [LARGE SCALE GENOMIC DNA]</scope>
    <source>
        <strain evidence="3">NRRL Y-12698</strain>
    </source>
</reference>
<dbReference type="OrthoDB" id="4094480at2759"/>
<dbReference type="PANTHER" id="PTHR14312:SF1">
    <property type="entry name" value="BASIC-LEUCINE ZIPPER TRANSCRIPTION FACTOR A"/>
    <property type="match status" value="1"/>
</dbReference>
<keyword evidence="3" id="KW-1185">Reference proteome</keyword>
<dbReference type="RefSeq" id="XP_018984521.1">
    <property type="nucleotide sequence ID" value="XM_019129238.1"/>
</dbReference>
<dbReference type="GO" id="GO:0043565">
    <property type="term" value="F:sequence-specific DNA binding"/>
    <property type="evidence" value="ECO:0007669"/>
    <property type="project" value="TreeGrafter"/>
</dbReference>
<feature type="region of interest" description="Disordered" evidence="1">
    <location>
        <begin position="73"/>
        <end position="96"/>
    </location>
</feature>
<evidence type="ECO:0000313" key="2">
    <source>
        <dbReference type="EMBL" id="ODQ79193.1"/>
    </source>
</evidence>
<dbReference type="GO" id="GO:0005634">
    <property type="term" value="C:nucleus"/>
    <property type="evidence" value="ECO:0007669"/>
    <property type="project" value="TreeGrafter"/>
</dbReference>
<dbReference type="Pfam" id="PF08731">
    <property type="entry name" value="AFT"/>
    <property type="match status" value="1"/>
</dbReference>